<reference evidence="2 3" key="1">
    <citation type="journal article" date="2013" name="Genome Biol. Evol.">
        <title>Genomes of Stigonematalean cyanobacteria (subsection V) and the evolution of oxygenic photosynthesis from prokaryotes to plastids.</title>
        <authorList>
            <person name="Dagan T."/>
            <person name="Roettger M."/>
            <person name="Stucken K."/>
            <person name="Landan G."/>
            <person name="Koch R."/>
            <person name="Major P."/>
            <person name="Gould S.B."/>
            <person name="Goremykin V.V."/>
            <person name="Rippka R."/>
            <person name="Tandeau de Marsac N."/>
            <person name="Gugger M."/>
            <person name="Lockhart P.J."/>
            <person name="Allen J.F."/>
            <person name="Brune I."/>
            <person name="Maus I."/>
            <person name="Puhler A."/>
            <person name="Martin W.F."/>
        </authorList>
    </citation>
    <scope>NUCLEOTIDE SEQUENCE [LARGE SCALE GENOMIC DNA]</scope>
    <source>
        <strain evidence="2 3">PCC 7110</strain>
    </source>
</reference>
<evidence type="ECO:0000313" key="3">
    <source>
        <dbReference type="Proteomes" id="UP000076925"/>
    </source>
</evidence>
<keyword evidence="1" id="KW-0812">Transmembrane</keyword>
<feature type="transmembrane region" description="Helical" evidence="1">
    <location>
        <begin position="28"/>
        <end position="53"/>
    </location>
</feature>
<dbReference type="Proteomes" id="UP000076925">
    <property type="component" value="Unassembled WGS sequence"/>
</dbReference>
<dbReference type="AlphaFoldDB" id="A0A139WZM5"/>
<evidence type="ECO:0000313" key="2">
    <source>
        <dbReference type="EMBL" id="KYC37888.1"/>
    </source>
</evidence>
<sequence length="201" mass="22927">MFFFFLLPFTSRISKNLRQIFEVEVGWALVHLICCLVSFAFIVYLLSLILVPYNTISFLYKKLLYSLTKAFVPYSNIGCSDNFINFMNNTDISEVGKQVSFAYIFFNGYGFFPSKVVANWLGLQSLPDWEHDTILDLLAVDKIAACAKLDNEFAQTYLTFFKLRGTHTEKFATKGFGLNLEILKTVLTCQKAIAPPYIPLS</sequence>
<keyword evidence="1" id="KW-1133">Transmembrane helix</keyword>
<accession>A0A139WZM5</accession>
<dbReference type="STRING" id="128403.WA1_05140"/>
<protein>
    <submittedName>
        <fullName evidence="2">Uncharacterized protein</fullName>
    </submittedName>
</protein>
<gene>
    <name evidence="2" type="ORF">WA1_05140</name>
</gene>
<keyword evidence="1" id="KW-0472">Membrane</keyword>
<name>A0A139WZM5_9CYAN</name>
<evidence type="ECO:0000256" key="1">
    <source>
        <dbReference type="SAM" id="Phobius"/>
    </source>
</evidence>
<keyword evidence="3" id="KW-1185">Reference proteome</keyword>
<comment type="caution">
    <text evidence="2">The sequence shown here is derived from an EMBL/GenBank/DDBJ whole genome shotgun (WGS) entry which is preliminary data.</text>
</comment>
<proteinExistence type="predicted"/>
<organism evidence="2 3">
    <name type="scientific">Scytonema hofmannii PCC 7110</name>
    <dbReference type="NCBI Taxonomy" id="128403"/>
    <lineage>
        <taxon>Bacteria</taxon>
        <taxon>Bacillati</taxon>
        <taxon>Cyanobacteriota</taxon>
        <taxon>Cyanophyceae</taxon>
        <taxon>Nostocales</taxon>
        <taxon>Scytonemataceae</taxon>
        <taxon>Scytonema</taxon>
    </lineage>
</organism>
<dbReference type="EMBL" id="ANNX02000045">
    <property type="protein sequence ID" value="KYC37888.1"/>
    <property type="molecule type" value="Genomic_DNA"/>
</dbReference>